<protein>
    <submittedName>
        <fullName evidence="1">Uncharacterized protein</fullName>
    </submittedName>
</protein>
<dbReference type="Proteomes" id="UP000054563">
    <property type="component" value="Unassembled WGS sequence"/>
</dbReference>
<proteinExistence type="predicted"/>
<evidence type="ECO:0000313" key="2">
    <source>
        <dbReference type="Proteomes" id="UP000054563"/>
    </source>
</evidence>
<dbReference type="VEuPathDB" id="FungiDB:CIHG_06319"/>
<reference evidence="2" key="1">
    <citation type="journal article" date="2010" name="Genome Res.">
        <title>Population genomic sequencing of Coccidioides fungi reveals recent hybridization and transposon control.</title>
        <authorList>
            <person name="Neafsey D.E."/>
            <person name="Barker B.M."/>
            <person name="Sharpton T.J."/>
            <person name="Stajich J.E."/>
            <person name="Park D.J."/>
            <person name="Whiston E."/>
            <person name="Hung C.-Y."/>
            <person name="McMahan C."/>
            <person name="White J."/>
            <person name="Sykes S."/>
            <person name="Heiman D."/>
            <person name="Young S."/>
            <person name="Zeng Q."/>
            <person name="Abouelleil A."/>
            <person name="Aftuck L."/>
            <person name="Bessette D."/>
            <person name="Brown A."/>
            <person name="FitzGerald M."/>
            <person name="Lui A."/>
            <person name="Macdonald J.P."/>
            <person name="Priest M."/>
            <person name="Orbach M.J."/>
            <person name="Galgiani J.N."/>
            <person name="Kirkland T.N."/>
            <person name="Cole G.T."/>
            <person name="Birren B.W."/>
            <person name="Henn M.R."/>
            <person name="Taylor J.W."/>
            <person name="Rounsley S.D."/>
        </authorList>
    </citation>
    <scope>NUCLEOTIDE SEQUENCE [LARGE SCALE GENOMIC DNA]</scope>
    <source>
        <strain evidence="2">H538.4</strain>
    </source>
</reference>
<dbReference type="EMBL" id="DS017005">
    <property type="protein sequence ID" value="KMU88519.1"/>
    <property type="molecule type" value="Genomic_DNA"/>
</dbReference>
<name>A0A0J8RWL4_COCIT</name>
<accession>A0A0J8RWL4</accession>
<gene>
    <name evidence="1" type="ORF">CIHG_06319</name>
</gene>
<sequence>MDVCIVEFAVTFKELKVETFGSDELFPSRLGFNMNVSRISPNIGFVVAKAANSDRGGLDKSFQSKTSSLDLHMFATNPQHSHDELEILPPARMGCTSGYRLSDDVSSAAVTLKSYFALPMGAGI</sequence>
<evidence type="ECO:0000313" key="1">
    <source>
        <dbReference type="EMBL" id="KMU88519.1"/>
    </source>
</evidence>
<organism evidence="1 2">
    <name type="scientific">Coccidioides immitis H538.4</name>
    <dbReference type="NCBI Taxonomy" id="396776"/>
    <lineage>
        <taxon>Eukaryota</taxon>
        <taxon>Fungi</taxon>
        <taxon>Dikarya</taxon>
        <taxon>Ascomycota</taxon>
        <taxon>Pezizomycotina</taxon>
        <taxon>Eurotiomycetes</taxon>
        <taxon>Eurotiomycetidae</taxon>
        <taxon>Onygenales</taxon>
        <taxon>Onygenaceae</taxon>
        <taxon>Coccidioides</taxon>
    </lineage>
</organism>
<dbReference type="AlphaFoldDB" id="A0A0J8RWL4"/>